<gene>
    <name evidence="1" type="ORF">CEXT_3241</name>
</gene>
<accession>A0AAV4SH59</accession>
<dbReference type="AlphaFoldDB" id="A0AAV4SH59"/>
<reference evidence="1 2" key="1">
    <citation type="submission" date="2021-06" db="EMBL/GenBank/DDBJ databases">
        <title>Caerostris extrusa draft genome.</title>
        <authorList>
            <person name="Kono N."/>
            <person name="Arakawa K."/>
        </authorList>
    </citation>
    <scope>NUCLEOTIDE SEQUENCE [LARGE SCALE GENOMIC DNA]</scope>
</reference>
<sequence>MDVAISIVAGLFMVQTEGMAHFVHNNVSLIGEHKNILKITHSVTTMPYGNILSGKNSIYPSYHRPAAL</sequence>
<dbReference type="EMBL" id="BPLR01009340">
    <property type="protein sequence ID" value="GIY31188.1"/>
    <property type="molecule type" value="Genomic_DNA"/>
</dbReference>
<protein>
    <submittedName>
        <fullName evidence="1">Uncharacterized protein</fullName>
    </submittedName>
</protein>
<dbReference type="Proteomes" id="UP001054945">
    <property type="component" value="Unassembled WGS sequence"/>
</dbReference>
<evidence type="ECO:0000313" key="2">
    <source>
        <dbReference type="Proteomes" id="UP001054945"/>
    </source>
</evidence>
<organism evidence="1 2">
    <name type="scientific">Caerostris extrusa</name>
    <name type="common">Bark spider</name>
    <name type="synonym">Caerostris bankana</name>
    <dbReference type="NCBI Taxonomy" id="172846"/>
    <lineage>
        <taxon>Eukaryota</taxon>
        <taxon>Metazoa</taxon>
        <taxon>Ecdysozoa</taxon>
        <taxon>Arthropoda</taxon>
        <taxon>Chelicerata</taxon>
        <taxon>Arachnida</taxon>
        <taxon>Araneae</taxon>
        <taxon>Araneomorphae</taxon>
        <taxon>Entelegynae</taxon>
        <taxon>Araneoidea</taxon>
        <taxon>Araneidae</taxon>
        <taxon>Caerostris</taxon>
    </lineage>
</organism>
<evidence type="ECO:0000313" key="1">
    <source>
        <dbReference type="EMBL" id="GIY31188.1"/>
    </source>
</evidence>
<proteinExistence type="predicted"/>
<keyword evidence="2" id="KW-1185">Reference proteome</keyword>
<comment type="caution">
    <text evidence="1">The sequence shown here is derived from an EMBL/GenBank/DDBJ whole genome shotgun (WGS) entry which is preliminary data.</text>
</comment>
<name>A0AAV4SH59_CAEEX</name>